<protein>
    <submittedName>
        <fullName evidence="1">Uncharacterized protein</fullName>
    </submittedName>
</protein>
<accession>A0AAW9SFC5</accession>
<dbReference type="AlphaFoldDB" id="A0AAW9SFC5"/>
<dbReference type="EMBL" id="JBDKWZ010000021">
    <property type="protein sequence ID" value="MEN7551265.1"/>
    <property type="molecule type" value="Genomic_DNA"/>
</dbReference>
<dbReference type="Proteomes" id="UP001403385">
    <property type="component" value="Unassembled WGS sequence"/>
</dbReference>
<comment type="caution">
    <text evidence="1">The sequence shown here is derived from an EMBL/GenBank/DDBJ whole genome shotgun (WGS) entry which is preliminary data.</text>
</comment>
<name>A0AAW9SFC5_9BACT</name>
<keyword evidence="2" id="KW-1185">Reference proteome</keyword>
<organism evidence="1 2">
    <name type="scientific">Rapidithrix thailandica</name>
    <dbReference type="NCBI Taxonomy" id="413964"/>
    <lineage>
        <taxon>Bacteria</taxon>
        <taxon>Pseudomonadati</taxon>
        <taxon>Bacteroidota</taxon>
        <taxon>Cytophagia</taxon>
        <taxon>Cytophagales</taxon>
        <taxon>Flammeovirgaceae</taxon>
        <taxon>Rapidithrix</taxon>
    </lineage>
</organism>
<proteinExistence type="predicted"/>
<dbReference type="RefSeq" id="WP_346824046.1">
    <property type="nucleotide sequence ID" value="NZ_JBDKWZ010000021.1"/>
</dbReference>
<gene>
    <name evidence="1" type="ORF">AAG747_25330</name>
</gene>
<evidence type="ECO:0000313" key="2">
    <source>
        <dbReference type="Proteomes" id="UP001403385"/>
    </source>
</evidence>
<evidence type="ECO:0000313" key="1">
    <source>
        <dbReference type="EMBL" id="MEN7551265.1"/>
    </source>
</evidence>
<sequence length="75" mass="8425">MNTYWTGCSKPCSFYITHLAFSTSFTSAPAGRYFDLSIEDLTNNVMLFYIERAQGSLHNSRIKQNNGLADLPNAL</sequence>
<reference evidence="1 2" key="1">
    <citation type="submission" date="2024-04" db="EMBL/GenBank/DDBJ databases">
        <title>Novel genus in family Flammeovirgaceae.</title>
        <authorList>
            <person name="Nguyen T.H."/>
            <person name="Vuong T.Q."/>
            <person name="Le H."/>
            <person name="Kim S.-G."/>
        </authorList>
    </citation>
    <scope>NUCLEOTIDE SEQUENCE [LARGE SCALE GENOMIC DNA]</scope>
    <source>
        <strain evidence="1 2">JCM 23209</strain>
    </source>
</reference>